<sequence>MDIHPQLQFTEDATDGTPLLSSWLEGMSKASIAATAAEAVVHTKRSPSQAAQMIVVQLLPGLDVKPTSTAVFPQCQFHKDMPDRYGSDAAVVLDVPTGHGTFVRHALRVQVKVGRDTGEVSRMPINDAARILDRMHEPFRSDCTGGEKHSLLSSPLTRATSKPEAIVVWNCLVTCKHVGGVGELARALGVVSAASARMWHPPTGNEVMESAASAGIPWSTENAALAASSFHPFKSEARGVPVFAVPIVADHKVMLNLWPKEVRAFAKKVGIPNYSMC</sequence>
<proteinExistence type="predicted"/>
<evidence type="ECO:0000313" key="2">
    <source>
        <dbReference type="EMBL" id="KAA0170081.1"/>
    </source>
</evidence>
<dbReference type="Proteomes" id="UP000324907">
    <property type="component" value="Unassembled WGS sequence"/>
</dbReference>
<comment type="caution">
    <text evidence="1">The sequence shown here is derived from an EMBL/GenBank/DDBJ whole genome shotgun (WGS) entry which is preliminary data.</text>
</comment>
<gene>
    <name evidence="2" type="ORF">FNF28_01690</name>
    <name evidence="1" type="ORF">FNF29_08247</name>
</gene>
<protein>
    <submittedName>
        <fullName evidence="1">Uncharacterized protein</fullName>
    </submittedName>
</protein>
<dbReference type="EMBL" id="VLTN01000100">
    <property type="protein sequence ID" value="KAA0146105.1"/>
    <property type="molecule type" value="Genomic_DNA"/>
</dbReference>
<organism evidence="1 3">
    <name type="scientific">Cafeteria roenbergensis</name>
    <name type="common">Marine flagellate</name>
    <dbReference type="NCBI Taxonomy" id="33653"/>
    <lineage>
        <taxon>Eukaryota</taxon>
        <taxon>Sar</taxon>
        <taxon>Stramenopiles</taxon>
        <taxon>Bigyra</taxon>
        <taxon>Opalozoa</taxon>
        <taxon>Bicosoecida</taxon>
        <taxon>Cafeteriaceae</taxon>
        <taxon>Cafeteria</taxon>
    </lineage>
</organism>
<dbReference type="AlphaFoldDB" id="A0A5A8C084"/>
<dbReference type="Proteomes" id="UP000323011">
    <property type="component" value="Unassembled WGS sequence"/>
</dbReference>
<reference evidence="3 4" key="1">
    <citation type="submission" date="2019-07" db="EMBL/GenBank/DDBJ databases">
        <title>Genomes of Cafeteria roenbergensis.</title>
        <authorList>
            <person name="Fischer M.G."/>
            <person name="Hackl T."/>
            <person name="Roman M."/>
        </authorList>
    </citation>
    <scope>NUCLEOTIDE SEQUENCE [LARGE SCALE GENOMIC DNA]</scope>
    <source>
        <strain evidence="1 3">BVI</strain>
        <strain evidence="2 4">RCC970-E3</strain>
    </source>
</reference>
<accession>A0A5A8C084</accession>
<name>A0A5A8C084_CAFRO</name>
<evidence type="ECO:0000313" key="3">
    <source>
        <dbReference type="Proteomes" id="UP000323011"/>
    </source>
</evidence>
<evidence type="ECO:0000313" key="1">
    <source>
        <dbReference type="EMBL" id="KAA0146105.1"/>
    </source>
</evidence>
<keyword evidence="3" id="KW-1185">Reference proteome</keyword>
<dbReference type="EMBL" id="VLTL01000016">
    <property type="protein sequence ID" value="KAA0170081.1"/>
    <property type="molecule type" value="Genomic_DNA"/>
</dbReference>
<evidence type="ECO:0000313" key="4">
    <source>
        <dbReference type="Proteomes" id="UP000324907"/>
    </source>
</evidence>